<dbReference type="RefSeq" id="WP_209995336.1">
    <property type="nucleotide sequence ID" value="NZ_BAAAJY010000006.1"/>
</dbReference>
<keyword evidence="3 6" id="KW-0378">Hydrolase</keyword>
<dbReference type="GO" id="GO:0047789">
    <property type="term" value="F:creatininase activity"/>
    <property type="evidence" value="ECO:0007669"/>
    <property type="project" value="UniProtKB-EC"/>
</dbReference>
<keyword evidence="4" id="KW-0862">Zinc</keyword>
<evidence type="ECO:0000313" key="6">
    <source>
        <dbReference type="EMBL" id="MBP2384671.1"/>
    </source>
</evidence>
<dbReference type="Gene3D" id="3.40.50.10310">
    <property type="entry name" value="Creatininase"/>
    <property type="match status" value="1"/>
</dbReference>
<comment type="caution">
    <text evidence="6">The sequence shown here is derived from an EMBL/GenBank/DDBJ whole genome shotgun (WGS) entry which is preliminary data.</text>
</comment>
<dbReference type="PANTHER" id="PTHR35005">
    <property type="entry name" value="3-DEHYDRO-SCYLLO-INOSOSE HYDROLASE"/>
    <property type="match status" value="1"/>
</dbReference>
<protein>
    <submittedName>
        <fullName evidence="6">Creatinine amidohydrolase</fullName>
        <ecNumber evidence="6">3.5.2.10</ecNumber>
    </submittedName>
</protein>
<organism evidence="6 7">
    <name type="scientific">Paeniglutamicibacter kerguelensis</name>
    <dbReference type="NCBI Taxonomy" id="254788"/>
    <lineage>
        <taxon>Bacteria</taxon>
        <taxon>Bacillati</taxon>
        <taxon>Actinomycetota</taxon>
        <taxon>Actinomycetes</taxon>
        <taxon>Micrococcales</taxon>
        <taxon>Micrococcaceae</taxon>
        <taxon>Paeniglutamicibacter</taxon>
    </lineage>
</organism>
<sequence>MQSVFLEDIDADTYAAYVAQAHATVIIPAGATEQHGPHMPLGVDAMLSRAIAAGVARKLGALVAPTLSYGYKSQPRSGGGNHRIGTTSLSGATLSGQVEDIARSFIGQAFTKVVILNGHFENYQFIYEGLEIAVGHAREAGLDARAMLLSYWDFVDEETLDKVFPDGFLGWDIEHGGVLETSLMLLLHPEKVDMSRAVDHPPAQLKPYDVFPEDPARTPASGCLSSPIGASAERGQLLLDAVTNGVARAIEAEYSLPVEALGAR</sequence>
<reference evidence="6 7" key="1">
    <citation type="submission" date="2021-03" db="EMBL/GenBank/DDBJ databases">
        <title>Sequencing the genomes of 1000 actinobacteria strains.</title>
        <authorList>
            <person name="Klenk H.-P."/>
        </authorList>
    </citation>
    <scope>NUCLEOTIDE SEQUENCE [LARGE SCALE GENOMIC DNA]</scope>
    <source>
        <strain evidence="6 7">DSM 15797</strain>
    </source>
</reference>
<name>A0ABS4X8P1_9MICC</name>
<dbReference type="NCBIfam" id="TIGR04448">
    <property type="entry name" value="creatininase"/>
    <property type="match status" value="1"/>
</dbReference>
<dbReference type="SUPFAM" id="SSF102215">
    <property type="entry name" value="Creatininase"/>
    <property type="match status" value="1"/>
</dbReference>
<keyword evidence="7" id="KW-1185">Reference proteome</keyword>
<dbReference type="EC" id="3.5.2.10" evidence="6"/>
<evidence type="ECO:0000313" key="7">
    <source>
        <dbReference type="Proteomes" id="UP001296993"/>
    </source>
</evidence>
<dbReference type="PANTHER" id="PTHR35005:SF1">
    <property type="entry name" value="2-AMINO-5-FORMYLAMINO-6-RIBOSYLAMINOPYRIMIDIN-4(3H)-ONE 5'-MONOPHOSPHATE DEFORMYLASE"/>
    <property type="match status" value="1"/>
</dbReference>
<evidence type="ECO:0000256" key="2">
    <source>
        <dbReference type="ARBA" id="ARBA00022723"/>
    </source>
</evidence>
<evidence type="ECO:0000256" key="5">
    <source>
        <dbReference type="ARBA" id="ARBA00024029"/>
    </source>
</evidence>
<comment type="similarity">
    <text evidence="5">Belongs to the creatininase superfamily.</text>
</comment>
<evidence type="ECO:0000256" key="1">
    <source>
        <dbReference type="ARBA" id="ARBA00001947"/>
    </source>
</evidence>
<accession>A0ABS4X8P1</accession>
<dbReference type="Proteomes" id="UP001296993">
    <property type="component" value="Unassembled WGS sequence"/>
</dbReference>
<evidence type="ECO:0000256" key="3">
    <source>
        <dbReference type="ARBA" id="ARBA00022801"/>
    </source>
</evidence>
<proteinExistence type="inferred from homology"/>
<dbReference type="InterPro" id="IPR003785">
    <property type="entry name" value="Creatininase/forma_Hydrolase"/>
</dbReference>
<keyword evidence="2" id="KW-0479">Metal-binding</keyword>
<dbReference type="EMBL" id="JAGIOF010000001">
    <property type="protein sequence ID" value="MBP2384671.1"/>
    <property type="molecule type" value="Genomic_DNA"/>
</dbReference>
<evidence type="ECO:0000256" key="4">
    <source>
        <dbReference type="ARBA" id="ARBA00022833"/>
    </source>
</evidence>
<dbReference type="InterPro" id="IPR024087">
    <property type="entry name" value="Creatininase-like_sf"/>
</dbReference>
<comment type="cofactor">
    <cofactor evidence="1">
        <name>Zn(2+)</name>
        <dbReference type="ChEBI" id="CHEBI:29105"/>
    </cofactor>
</comment>
<dbReference type="Pfam" id="PF02633">
    <property type="entry name" value="Creatininase"/>
    <property type="match status" value="1"/>
</dbReference>
<dbReference type="InterPro" id="IPR031034">
    <property type="entry name" value="Creatininase"/>
</dbReference>
<gene>
    <name evidence="6" type="ORF">JOF47_000182</name>
</gene>